<feature type="transmembrane region" description="Helical" evidence="1">
    <location>
        <begin position="603"/>
        <end position="626"/>
    </location>
</feature>
<evidence type="ECO:0000313" key="3">
    <source>
        <dbReference type="Proteomes" id="UP000886879"/>
    </source>
</evidence>
<feature type="transmembrane region" description="Helical" evidence="1">
    <location>
        <begin position="957"/>
        <end position="978"/>
    </location>
</feature>
<feature type="transmembrane region" description="Helical" evidence="1">
    <location>
        <begin position="671"/>
        <end position="695"/>
    </location>
</feature>
<dbReference type="AlphaFoldDB" id="A0A9D1CGS9"/>
<dbReference type="EMBL" id="DVFO01000048">
    <property type="protein sequence ID" value="HIQ60995.1"/>
    <property type="molecule type" value="Genomic_DNA"/>
</dbReference>
<keyword evidence="1" id="KW-1133">Transmembrane helix</keyword>
<name>A0A9D1CGS9_9FIRM</name>
<reference evidence="2" key="2">
    <citation type="journal article" date="2021" name="PeerJ">
        <title>Extensive microbial diversity within the chicken gut microbiome revealed by metagenomics and culture.</title>
        <authorList>
            <person name="Gilroy R."/>
            <person name="Ravi A."/>
            <person name="Getino M."/>
            <person name="Pursley I."/>
            <person name="Horton D.L."/>
            <person name="Alikhan N.F."/>
            <person name="Baker D."/>
            <person name="Gharbi K."/>
            <person name="Hall N."/>
            <person name="Watson M."/>
            <person name="Adriaenssens E.M."/>
            <person name="Foster-Nyarko E."/>
            <person name="Jarju S."/>
            <person name="Secka A."/>
            <person name="Antonio M."/>
            <person name="Oren A."/>
            <person name="Chaudhuri R.R."/>
            <person name="La Ragione R."/>
            <person name="Hildebrand F."/>
            <person name="Pallen M.J."/>
        </authorList>
    </citation>
    <scope>NUCLEOTIDE SEQUENCE</scope>
    <source>
        <strain evidence="2">ChiGjej2B2-12916</strain>
    </source>
</reference>
<dbReference type="PANTHER" id="PTHR30572">
    <property type="entry name" value="MEMBRANE COMPONENT OF TRANSPORTER-RELATED"/>
    <property type="match status" value="1"/>
</dbReference>
<evidence type="ECO:0000256" key="1">
    <source>
        <dbReference type="SAM" id="Phobius"/>
    </source>
</evidence>
<reference evidence="2" key="1">
    <citation type="submission" date="2020-10" db="EMBL/GenBank/DDBJ databases">
        <authorList>
            <person name="Gilroy R."/>
        </authorList>
    </citation>
    <scope>NUCLEOTIDE SEQUENCE</scope>
    <source>
        <strain evidence="2">ChiGjej2B2-12916</strain>
    </source>
</reference>
<dbReference type="PANTHER" id="PTHR30572:SF4">
    <property type="entry name" value="ABC TRANSPORTER PERMEASE YTRF"/>
    <property type="match status" value="1"/>
</dbReference>
<dbReference type="InterPro" id="IPR050250">
    <property type="entry name" value="Macrolide_Exporter_MacB"/>
</dbReference>
<proteinExistence type="predicted"/>
<feature type="transmembrane region" description="Helical" evidence="1">
    <location>
        <begin position="496"/>
        <end position="517"/>
    </location>
</feature>
<dbReference type="GO" id="GO:0005886">
    <property type="term" value="C:plasma membrane"/>
    <property type="evidence" value="ECO:0007669"/>
    <property type="project" value="TreeGrafter"/>
</dbReference>
<keyword evidence="1" id="KW-0472">Membrane</keyword>
<feature type="transmembrane region" description="Helical" evidence="1">
    <location>
        <begin position="538"/>
        <end position="561"/>
    </location>
</feature>
<evidence type="ECO:0000313" key="2">
    <source>
        <dbReference type="EMBL" id="HIQ60995.1"/>
    </source>
</evidence>
<keyword evidence="1" id="KW-0812">Transmembrane</keyword>
<gene>
    <name evidence="2" type="ORF">IAD31_05310</name>
</gene>
<organism evidence="2 3">
    <name type="scientific">Candidatus Enterenecus faecium</name>
    <dbReference type="NCBI Taxonomy" id="2840780"/>
    <lineage>
        <taxon>Bacteria</taxon>
        <taxon>Bacillati</taxon>
        <taxon>Bacillota</taxon>
        <taxon>Clostridia</taxon>
        <taxon>Eubacteriales</taxon>
        <taxon>Candidatus Enterenecus</taxon>
    </lineage>
</organism>
<dbReference type="GO" id="GO:0022857">
    <property type="term" value="F:transmembrane transporter activity"/>
    <property type="evidence" value="ECO:0007669"/>
    <property type="project" value="TreeGrafter"/>
</dbReference>
<sequence>MIIRNGILSTVRSKGKTVLFTLLIFVLTLSLGLGLGLWSYCTLTLQSMEETYTSIAVVEYMGDQYPEEYVADEAAREALNQLGDIAQVPGVELWETTSWGMALSDGYQRRGSTVPYENQLVVAVFNLVAKQEQVWGVLPSNDLPDNYLLFLNANNSAATVKLGSEIWENIPFVDLSTETVDTENLPDVYCTMGTRITLVDETRGVNKDISFLFEQGNYFSYNAETEELSGLYMADMGYIGIIGENLYSYEGKSGVAIQIDPGDSGFVPEKDGRYLLHGEIFDSGSSNRAMVVTDFYEGCEASPWVAFDSYDDPVLHEGIFAEYAEKYELGNNYIRVDASDDIGALEPFQQGTLYLLDGRFPTAGEQGVCVISNDIAEELDLKVGDSLPLSMMESTQQDPFALEETGESQTWTVVGIANQAETYEGRVWVSRGQAFPRTSLFGYQLGRAVLDNDLAVEAVEQMEALVPDGVRITLFDQGYSAAAQPLQAMESTAQGVTFASLIGVVAVLFLFAFLFVGRQQQAVDVMTSLGTPKGKIRLWLLSGATLVCGVAVLAGMVISAASMQLLVQLVLKAAAAFYAADQRYSNGALGITKDVEMVHQLPLWPSLVAGVVVFGVALVLCVAFVGQAQRKNTLRRGKTRVRVPKSTTSVAGKGALRFAYLSARRGGWRSLVVPVVSLVLSAFLGFLMATAQGWADQRATLYENTTITGQFTSTNGRQYTGLVLANPWKIWNSGMLSSIEVNVTYHYWLEGEMPQFANNDYGADRKEAWIKDQSSMVFLNGLQVAPEFIYGEVPSVTWLEGWDESFLADPSYHENWSQTPWPCVASERWMKEQNLSLGDEIPVNCEMLNGAVPVKIVGSFNPAGGEDNLYLPLSYWCLPPWDTEDQRESIPPSGSFPSACFTLDSAYHLEAFREYLAQEGYNQPGSNGSNRVTVVLNDHIFNQTVQALNRYITLGQILFPVLFILMGVLGFVVSWLMVNGRRMEFAIMRGMGAPKKLVFGSFFLEQVGLCLMGSLISGLVVSVWSGQPMVWLAIAVFVLCYLAGCALAVRTVGKTNIFALLTQGD</sequence>
<accession>A0A9D1CGS9</accession>
<protein>
    <submittedName>
        <fullName evidence="2">ABC transporter permease</fullName>
    </submittedName>
</protein>
<feature type="transmembrane region" description="Helical" evidence="1">
    <location>
        <begin position="1030"/>
        <end position="1049"/>
    </location>
</feature>
<feature type="transmembrane region" description="Helical" evidence="1">
    <location>
        <begin position="998"/>
        <end position="1024"/>
    </location>
</feature>
<comment type="caution">
    <text evidence="2">The sequence shown here is derived from an EMBL/GenBank/DDBJ whole genome shotgun (WGS) entry which is preliminary data.</text>
</comment>
<dbReference type="Proteomes" id="UP000886879">
    <property type="component" value="Unassembled WGS sequence"/>
</dbReference>